<proteinExistence type="predicted"/>
<dbReference type="Proteomes" id="UP000509126">
    <property type="component" value="Chromosome"/>
</dbReference>
<dbReference type="EMBL" id="CP054803">
    <property type="protein sequence ID" value="QKU20516.1"/>
    <property type="molecule type" value="Genomic_DNA"/>
</dbReference>
<dbReference type="SUPFAM" id="SSF53474">
    <property type="entry name" value="alpha/beta-Hydrolases"/>
    <property type="match status" value="1"/>
</dbReference>
<dbReference type="InterPro" id="IPR029058">
    <property type="entry name" value="AB_hydrolase_fold"/>
</dbReference>
<dbReference type="Gene3D" id="3.40.50.1820">
    <property type="entry name" value="alpha/beta hydrolase"/>
    <property type="match status" value="1"/>
</dbReference>
<evidence type="ECO:0000313" key="3">
    <source>
        <dbReference type="EMBL" id="QKU20516.1"/>
    </source>
</evidence>
<evidence type="ECO:0000256" key="1">
    <source>
        <dbReference type="SAM" id="SignalP"/>
    </source>
</evidence>
<reference evidence="3 4" key="1">
    <citation type="submission" date="2019-11" db="EMBL/GenBank/DDBJ databases">
        <title>FDA dAtabase for Regulatory Grade micrObial Sequences (FDA-ARGOS): Supporting development and validation of Infectious Disease Dx tests.</title>
        <authorList>
            <person name="Patel R."/>
            <person name="Rucinski S."/>
            <person name="Tallon L."/>
            <person name="Sadzewicz L."/>
            <person name="Vavikolanu K."/>
            <person name="Mehta A."/>
            <person name="Aluvathingal J."/>
            <person name="Nadendla S."/>
            <person name="Nandy P."/>
            <person name="Geyer C."/>
            <person name="Yan Y."/>
            <person name="Sichtig H."/>
        </authorList>
    </citation>
    <scope>NUCLEOTIDE SEQUENCE [LARGE SCALE GENOMIC DNA]</scope>
    <source>
        <strain evidence="3 4">FDAARGOS_557</strain>
    </source>
</reference>
<evidence type="ECO:0000313" key="4">
    <source>
        <dbReference type="Proteomes" id="UP000509126"/>
    </source>
</evidence>
<gene>
    <name evidence="3" type="ORF">FOB19_03125</name>
</gene>
<dbReference type="InterPro" id="IPR000073">
    <property type="entry name" value="AB_hydrolase_1"/>
</dbReference>
<sequence>MKIRTHFITLCCVLFAGQYVQASNLQQAESRFVVSNYAKTQYPIVFAHGMVGFNRIGFDALGMDYWYQILPDLARNGSTAFATRISPFNSSEIRGEQYVEQLKEVMAITGAKKLNLIGHSHGAHSVRYAAGVIPQHVASVMTVGGANQGTIVASDVMRLANQTGTSELLNTLISSFGNVIMWAQGLDGQAFPHNALAAGHSTSIEGTAEFNQRFKLGLSLSPCGEGKYKDQGIALYSMTGNQPVTNPLDVSDAAMKVLDLLSASKAGANDGIVSVCSAKFGKTIRDDYPWNHLDEINLLFGIKGTLAPDPVAAYRQHANRLKLQGL</sequence>
<dbReference type="Pfam" id="PF00561">
    <property type="entry name" value="Abhydrolase_1"/>
    <property type="match status" value="1"/>
</dbReference>
<evidence type="ECO:0000259" key="2">
    <source>
        <dbReference type="Pfam" id="PF00561"/>
    </source>
</evidence>
<feature type="domain" description="AB hydrolase-1" evidence="2">
    <location>
        <begin position="42"/>
        <end position="146"/>
    </location>
</feature>
<dbReference type="AlphaFoldDB" id="A0A6N1MY95"/>
<keyword evidence="1" id="KW-0732">Signal</keyword>
<protein>
    <submittedName>
        <fullName evidence="3">Triacylglycerol lipase</fullName>
    </submittedName>
</protein>
<accession>A0A6N1MY95</accession>
<name>A0A6N1MY95_ACILW</name>
<feature type="signal peptide" evidence="1">
    <location>
        <begin position="1"/>
        <end position="22"/>
    </location>
</feature>
<dbReference type="RefSeq" id="WP_174894155.1">
    <property type="nucleotide sequence ID" value="NZ_CP054803.1"/>
</dbReference>
<feature type="chain" id="PRO_5027049564" evidence="1">
    <location>
        <begin position="23"/>
        <end position="326"/>
    </location>
</feature>
<organism evidence="3 4">
    <name type="scientific">Acinetobacter lwoffii</name>
    <dbReference type="NCBI Taxonomy" id="28090"/>
    <lineage>
        <taxon>Bacteria</taxon>
        <taxon>Pseudomonadati</taxon>
        <taxon>Pseudomonadota</taxon>
        <taxon>Gammaproteobacteria</taxon>
        <taxon>Moraxellales</taxon>
        <taxon>Moraxellaceae</taxon>
        <taxon>Acinetobacter</taxon>
    </lineage>
</organism>